<dbReference type="EMBL" id="JAVRHQ010000004">
    <property type="protein sequence ID" value="MDT0642175.1"/>
    <property type="molecule type" value="Genomic_DNA"/>
</dbReference>
<protein>
    <submittedName>
        <fullName evidence="2">Uncharacterized protein</fullName>
    </submittedName>
</protein>
<dbReference type="RefSeq" id="WP_311533849.1">
    <property type="nucleotide sequence ID" value="NZ_JAVRHQ010000004.1"/>
</dbReference>
<dbReference type="Gene3D" id="3.30.565.10">
    <property type="entry name" value="Histidine kinase-like ATPase, C-terminal domain"/>
    <property type="match status" value="1"/>
</dbReference>
<dbReference type="Proteomes" id="UP001262889">
    <property type="component" value="Unassembled WGS sequence"/>
</dbReference>
<reference evidence="2 3" key="1">
    <citation type="submission" date="2023-09" db="EMBL/GenBank/DDBJ databases">
        <authorList>
            <person name="Rey-Velasco X."/>
        </authorList>
    </citation>
    <scope>NUCLEOTIDE SEQUENCE [LARGE SCALE GENOMIC DNA]</scope>
    <source>
        <strain evidence="2 3">F363</strain>
    </source>
</reference>
<organism evidence="2 3">
    <name type="scientific">Autumnicola tepida</name>
    <dbReference type="NCBI Taxonomy" id="3075595"/>
    <lineage>
        <taxon>Bacteria</taxon>
        <taxon>Pseudomonadati</taxon>
        <taxon>Bacteroidota</taxon>
        <taxon>Flavobacteriia</taxon>
        <taxon>Flavobacteriales</taxon>
        <taxon>Flavobacteriaceae</taxon>
        <taxon>Autumnicola</taxon>
    </lineage>
</organism>
<proteinExistence type="predicted"/>
<dbReference type="InterPro" id="IPR036890">
    <property type="entry name" value="HATPase_C_sf"/>
</dbReference>
<feature type="region of interest" description="Disordered" evidence="1">
    <location>
        <begin position="511"/>
        <end position="540"/>
    </location>
</feature>
<gene>
    <name evidence="2" type="ORF">RM553_04950</name>
</gene>
<accession>A0ABU3C7X3</accession>
<keyword evidence="3" id="KW-1185">Reference proteome</keyword>
<evidence type="ECO:0000256" key="1">
    <source>
        <dbReference type="SAM" id="MobiDB-lite"/>
    </source>
</evidence>
<feature type="compositionally biased region" description="Basic and acidic residues" evidence="1">
    <location>
        <begin position="525"/>
        <end position="537"/>
    </location>
</feature>
<comment type="caution">
    <text evidence="2">The sequence shown here is derived from an EMBL/GenBank/DDBJ whole genome shotgun (WGS) entry which is preliminary data.</text>
</comment>
<sequence>MANLFGDSAESFSYRDLFFKIYHAKDEEDLNEVIKEFIAIFNDKNWKPLGSNMSNYGIVKNQQSNPIAALIEKVTNSIDALLTKKCYESGCNPKDKSAPQSMTEALERFYPDNNWDLNSQRRAQAQEIQIIADGKGPRKNKGYDTSVIVYDNGEGQHPEDFENTFLSLVRGNKNDVHFVQGKYNMGGSGSIVFCGKNRYQLIASKKYNSTGDFGFTLIREHPKRESDHTKETWYEYLMVDGKIPSFPIDQLDLGLDERKFKTGSIIKMFSYQFPKGYSGFAQDLNQSVNEYLFNPALPILTKDTAERYPNNNVLVNDLFGLKRRLQNEEGEYLEDKFSEVFEDEKFGRMKVSCFVFKTKVKDYDLKKTKEVIQKRYFKNSMAVLFSLNGQVHGHYTSEFITRSLKLNLLKSHLLIHVDCTEFDYNFQKELFMASRDRLKDGDETQFLRHYLAKQLSKKDGRLAEIEKRRKQAVDIDTSSNTSDLLKNFTKNMPLDSDLMKLLGKTFKLDLKDQKNKPKGGKKPKKSETQEAPFKPERFPSLFKVSGKNGSDVVAKIPLNGEKSIKFSTDVENEYFDRTDEPGELKISVLDIKSNDSEGGNKPGKPKDPTEIFNIVKSSPNKGTIKIALNPKENLKVGDAVQMKVDLTAPGKEFNEMFWVIIADKEAPKAKVPKEGDDTENLGLPQLLFAYEKKSDEQKDAVSWEDVETATTMTMDYFTVMVPDSKGDDSLERIFVNMDSSVLMNFKAKYKNPNLEQLDIANRKYYTSVYFHTLFLYMITKNRGYQISQKIEGREDYDEVDLGTYLKDLFDHYYSVFILNFGGMEEMMQGIGE</sequence>
<evidence type="ECO:0000313" key="2">
    <source>
        <dbReference type="EMBL" id="MDT0642175.1"/>
    </source>
</evidence>
<name>A0ABU3C7X3_9FLAO</name>
<evidence type="ECO:0000313" key="3">
    <source>
        <dbReference type="Proteomes" id="UP001262889"/>
    </source>
</evidence>